<gene>
    <name evidence="3" type="ORF">BYL167_LOCUS18132</name>
    <name evidence="2" type="ORF">GIL414_LOCUS15073</name>
    <name evidence="6" type="ORF">OVN521_LOCUS35688</name>
    <name evidence="4" type="ORF">SMN809_LOCUS17678</name>
    <name evidence="5" type="ORF">UXM345_LOCUS25407</name>
</gene>
<dbReference type="EMBL" id="CAJOBI010008268">
    <property type="protein sequence ID" value="CAF4108281.1"/>
    <property type="molecule type" value="Genomic_DNA"/>
</dbReference>
<dbReference type="AlphaFoldDB" id="A0A820PYB9"/>
<dbReference type="EMBL" id="CAJOBF010004878">
    <property type="protein sequence ID" value="CAF4156016.1"/>
    <property type="molecule type" value="Genomic_DNA"/>
</dbReference>
<evidence type="ECO:0000313" key="2">
    <source>
        <dbReference type="EMBL" id="CAF4063082.1"/>
    </source>
</evidence>
<dbReference type="EMBL" id="CAJOBH010007363">
    <property type="protein sequence ID" value="CAF4082107.1"/>
    <property type="molecule type" value="Genomic_DNA"/>
</dbReference>
<evidence type="ECO:0000313" key="7">
    <source>
        <dbReference type="Proteomes" id="UP000663866"/>
    </source>
</evidence>
<feature type="compositionally biased region" description="Polar residues" evidence="1">
    <location>
        <begin position="1"/>
        <end position="10"/>
    </location>
</feature>
<proteinExistence type="predicted"/>
<dbReference type="Proteomes" id="UP000681720">
    <property type="component" value="Unassembled WGS sequence"/>
</dbReference>
<evidence type="ECO:0000313" key="6">
    <source>
        <dbReference type="EMBL" id="CAF4414487.1"/>
    </source>
</evidence>
<sequence>MSVLSVSEPLQMTMLVDKQHEQPTHSSLQQPAPVSQPPTARLITQSKVSSRTSSLLSRIQSNKVRL</sequence>
<comment type="caution">
    <text evidence="6">The sequence shown here is derived from an EMBL/GenBank/DDBJ whole genome shotgun (WGS) entry which is preliminary data.</text>
</comment>
<evidence type="ECO:0000313" key="5">
    <source>
        <dbReference type="EMBL" id="CAF4156016.1"/>
    </source>
</evidence>
<protein>
    <submittedName>
        <fullName evidence="6">Uncharacterized protein</fullName>
    </submittedName>
</protein>
<keyword evidence="7" id="KW-1185">Reference proteome</keyword>
<evidence type="ECO:0000256" key="1">
    <source>
        <dbReference type="SAM" id="MobiDB-lite"/>
    </source>
</evidence>
<reference evidence="6" key="1">
    <citation type="submission" date="2021-02" db="EMBL/GenBank/DDBJ databases">
        <authorList>
            <person name="Nowell W R."/>
        </authorList>
    </citation>
    <scope>NUCLEOTIDE SEQUENCE</scope>
</reference>
<feature type="compositionally biased region" description="Low complexity" evidence="1">
    <location>
        <begin position="43"/>
        <end position="66"/>
    </location>
</feature>
<accession>A0A820PYB9</accession>
<dbReference type="Proteomes" id="UP000663842">
    <property type="component" value="Unassembled WGS sequence"/>
</dbReference>
<dbReference type="EMBL" id="CAJOBG010041958">
    <property type="protein sequence ID" value="CAF4414487.1"/>
    <property type="molecule type" value="Genomic_DNA"/>
</dbReference>
<dbReference type="Proteomes" id="UP000681967">
    <property type="component" value="Unassembled WGS sequence"/>
</dbReference>
<evidence type="ECO:0000313" key="3">
    <source>
        <dbReference type="EMBL" id="CAF4082107.1"/>
    </source>
</evidence>
<organism evidence="6 7">
    <name type="scientific">Rotaria magnacalcarata</name>
    <dbReference type="NCBI Taxonomy" id="392030"/>
    <lineage>
        <taxon>Eukaryota</taxon>
        <taxon>Metazoa</taxon>
        <taxon>Spiralia</taxon>
        <taxon>Gnathifera</taxon>
        <taxon>Rotifera</taxon>
        <taxon>Eurotatoria</taxon>
        <taxon>Bdelloidea</taxon>
        <taxon>Philodinida</taxon>
        <taxon>Philodinidae</taxon>
        <taxon>Rotaria</taxon>
    </lineage>
</organism>
<dbReference type="Proteomes" id="UP000676336">
    <property type="component" value="Unassembled WGS sequence"/>
</dbReference>
<name>A0A820PYB9_9BILA</name>
<dbReference type="EMBL" id="CAJOBJ010006543">
    <property type="protein sequence ID" value="CAF4063082.1"/>
    <property type="molecule type" value="Genomic_DNA"/>
</dbReference>
<feature type="region of interest" description="Disordered" evidence="1">
    <location>
        <begin position="1"/>
        <end position="66"/>
    </location>
</feature>
<feature type="compositionally biased region" description="Polar residues" evidence="1">
    <location>
        <begin position="24"/>
        <end position="33"/>
    </location>
</feature>
<dbReference type="Proteomes" id="UP000663866">
    <property type="component" value="Unassembled WGS sequence"/>
</dbReference>
<evidence type="ECO:0000313" key="4">
    <source>
        <dbReference type="EMBL" id="CAF4108281.1"/>
    </source>
</evidence>